<protein>
    <recommendedName>
        <fullName evidence="3 9">4-diphosphocytidyl-2-C-methyl-D-erythritol kinase</fullName>
        <shortName evidence="9">CMK</shortName>
        <ecNumber evidence="2 9">2.7.1.148</ecNumber>
    </recommendedName>
    <alternativeName>
        <fullName evidence="8 9">4-(cytidine-5'-diphospho)-2-C-methyl-D-erythritol kinase</fullName>
    </alternativeName>
</protein>
<feature type="domain" description="GHMP kinase C-terminal" evidence="11">
    <location>
        <begin position="208"/>
        <end position="252"/>
    </location>
</feature>
<evidence type="ECO:0000256" key="6">
    <source>
        <dbReference type="ARBA" id="ARBA00022777"/>
    </source>
</evidence>
<comment type="caution">
    <text evidence="12">The sequence shown here is derived from an EMBL/GenBank/DDBJ whole genome shotgun (WGS) entry which is preliminary data.</text>
</comment>
<evidence type="ECO:0000313" key="13">
    <source>
        <dbReference type="Proteomes" id="UP001205603"/>
    </source>
</evidence>
<evidence type="ECO:0000256" key="7">
    <source>
        <dbReference type="ARBA" id="ARBA00022840"/>
    </source>
</evidence>
<dbReference type="InterPro" id="IPR004424">
    <property type="entry name" value="IspE"/>
</dbReference>
<dbReference type="InterPro" id="IPR020568">
    <property type="entry name" value="Ribosomal_Su5_D2-typ_SF"/>
</dbReference>
<comment type="pathway">
    <text evidence="9">Isoprenoid biosynthesis; isopentenyl diphosphate biosynthesis via DXP pathway; isopentenyl diphosphate from 1-deoxy-D-xylulose 5-phosphate: step 3/6.</text>
</comment>
<name>A0ABT1MG95_9BACT</name>
<dbReference type="InterPro" id="IPR036554">
    <property type="entry name" value="GHMP_kinase_C_sf"/>
</dbReference>
<feature type="active site" evidence="9">
    <location>
        <position position="8"/>
    </location>
</feature>
<evidence type="ECO:0000256" key="2">
    <source>
        <dbReference type="ARBA" id="ARBA00012052"/>
    </source>
</evidence>
<keyword evidence="7 9" id="KW-0067">ATP-binding</keyword>
<sequence>MLLFPNAKINLGLNILRKRPDGYHDIETVFYPVNLTDALEVVPSVVGGSCNLHLSGIHIGGDPAKNLVVKAYDLLAVRFELPPVDVYLHKVIPFGAGLGGGSSDAADMLLMLRDSFKLPLSDDDLSRYASQLGADCAFFIRNRPMLAHGIGDEMEEIGITLSGYSIVLVKPAVMVSTPEAYAGVTPRIPEVTLSDIIKLPIREWQGRLVNDFEPSVFAKYPQISKVKDDMYRMGALYASMSGSGSSVFGIFEQIPEELSLYFVNDFVYTGECRF</sequence>
<evidence type="ECO:0000256" key="3">
    <source>
        <dbReference type="ARBA" id="ARBA00017473"/>
    </source>
</evidence>
<dbReference type="NCBIfam" id="TIGR00154">
    <property type="entry name" value="ispE"/>
    <property type="match status" value="1"/>
</dbReference>
<evidence type="ECO:0000256" key="8">
    <source>
        <dbReference type="ARBA" id="ARBA00032554"/>
    </source>
</evidence>
<evidence type="ECO:0000259" key="11">
    <source>
        <dbReference type="Pfam" id="PF08544"/>
    </source>
</evidence>
<organism evidence="12 13">
    <name type="scientific">Coprobacter tertius</name>
    <dbReference type="NCBI Taxonomy" id="2944915"/>
    <lineage>
        <taxon>Bacteria</taxon>
        <taxon>Pseudomonadati</taxon>
        <taxon>Bacteroidota</taxon>
        <taxon>Bacteroidia</taxon>
        <taxon>Bacteroidales</taxon>
        <taxon>Barnesiellaceae</taxon>
        <taxon>Coprobacter</taxon>
    </lineage>
</organism>
<keyword evidence="13" id="KW-1185">Reference proteome</keyword>
<dbReference type="GO" id="GO:0050515">
    <property type="term" value="F:4-(cytidine 5'-diphospho)-2-C-methyl-D-erythritol kinase activity"/>
    <property type="evidence" value="ECO:0007669"/>
    <property type="project" value="UniProtKB-EC"/>
</dbReference>
<dbReference type="SUPFAM" id="SSF54211">
    <property type="entry name" value="Ribosomal protein S5 domain 2-like"/>
    <property type="match status" value="1"/>
</dbReference>
<dbReference type="EC" id="2.7.1.148" evidence="2 9"/>
<dbReference type="PANTHER" id="PTHR43527">
    <property type="entry name" value="4-DIPHOSPHOCYTIDYL-2-C-METHYL-D-ERYTHRITOL KINASE, CHLOROPLASTIC"/>
    <property type="match status" value="1"/>
</dbReference>
<evidence type="ECO:0000256" key="4">
    <source>
        <dbReference type="ARBA" id="ARBA00022679"/>
    </source>
</evidence>
<dbReference type="EMBL" id="JANDHW010000002">
    <property type="protein sequence ID" value="MCP9611049.1"/>
    <property type="molecule type" value="Genomic_DNA"/>
</dbReference>
<dbReference type="Proteomes" id="UP001205603">
    <property type="component" value="Unassembled WGS sequence"/>
</dbReference>
<keyword evidence="9" id="KW-0414">Isoprene biosynthesis</keyword>
<accession>A0ABT1MG95</accession>
<dbReference type="SUPFAM" id="SSF55060">
    <property type="entry name" value="GHMP Kinase, C-terminal domain"/>
    <property type="match status" value="1"/>
</dbReference>
<dbReference type="RefSeq" id="WP_255025700.1">
    <property type="nucleotide sequence ID" value="NZ_JANDHW010000002.1"/>
</dbReference>
<feature type="domain" description="GHMP kinase N-terminal" evidence="10">
    <location>
        <begin position="66"/>
        <end position="140"/>
    </location>
</feature>
<dbReference type="InterPro" id="IPR014721">
    <property type="entry name" value="Ribsml_uS5_D2-typ_fold_subgr"/>
</dbReference>
<comment type="catalytic activity">
    <reaction evidence="9">
        <text>4-CDP-2-C-methyl-D-erythritol + ATP = 4-CDP-2-C-methyl-D-erythritol 2-phosphate + ADP + H(+)</text>
        <dbReference type="Rhea" id="RHEA:18437"/>
        <dbReference type="ChEBI" id="CHEBI:15378"/>
        <dbReference type="ChEBI" id="CHEBI:30616"/>
        <dbReference type="ChEBI" id="CHEBI:57823"/>
        <dbReference type="ChEBI" id="CHEBI:57919"/>
        <dbReference type="ChEBI" id="CHEBI:456216"/>
        <dbReference type="EC" id="2.7.1.148"/>
    </reaction>
</comment>
<keyword evidence="5 9" id="KW-0547">Nucleotide-binding</keyword>
<dbReference type="Pfam" id="PF00288">
    <property type="entry name" value="GHMP_kinases_N"/>
    <property type="match status" value="1"/>
</dbReference>
<dbReference type="Pfam" id="PF08544">
    <property type="entry name" value="GHMP_kinases_C"/>
    <property type="match status" value="1"/>
</dbReference>
<evidence type="ECO:0000313" key="12">
    <source>
        <dbReference type="EMBL" id="MCP9611049.1"/>
    </source>
</evidence>
<feature type="binding site" evidence="9">
    <location>
        <begin position="93"/>
        <end position="103"/>
    </location>
    <ligand>
        <name>ATP</name>
        <dbReference type="ChEBI" id="CHEBI:30616"/>
    </ligand>
</feature>
<dbReference type="InterPro" id="IPR013750">
    <property type="entry name" value="GHMP_kinase_C_dom"/>
</dbReference>
<evidence type="ECO:0000256" key="5">
    <source>
        <dbReference type="ARBA" id="ARBA00022741"/>
    </source>
</evidence>
<dbReference type="HAMAP" id="MF_00061">
    <property type="entry name" value="IspE"/>
    <property type="match status" value="1"/>
</dbReference>
<evidence type="ECO:0000259" key="10">
    <source>
        <dbReference type="Pfam" id="PF00288"/>
    </source>
</evidence>
<proteinExistence type="inferred from homology"/>
<reference evidence="12 13" key="1">
    <citation type="submission" date="2022-07" db="EMBL/GenBank/DDBJ databases">
        <title>Fecal culturing of patients with breast cancer.</title>
        <authorList>
            <person name="Teng N.M.Y."/>
            <person name="Kiu R."/>
            <person name="Evans R."/>
            <person name="Baker D.J."/>
            <person name="Zenner C."/>
            <person name="Robinson S.D."/>
            <person name="Hall L.J."/>
        </authorList>
    </citation>
    <scope>NUCLEOTIDE SEQUENCE [LARGE SCALE GENOMIC DNA]</scope>
    <source>
        <strain evidence="12 13">LH1063</strain>
    </source>
</reference>
<comment type="function">
    <text evidence="9">Catalyzes the phosphorylation of the position 2 hydroxy group of 4-diphosphocytidyl-2C-methyl-D-erythritol.</text>
</comment>
<evidence type="ECO:0000256" key="1">
    <source>
        <dbReference type="ARBA" id="ARBA00009684"/>
    </source>
</evidence>
<gene>
    <name evidence="9 12" type="primary">ispE</name>
    <name evidence="12" type="ORF">NMU02_02950</name>
</gene>
<keyword evidence="6 9" id="KW-0418">Kinase</keyword>
<dbReference type="PANTHER" id="PTHR43527:SF2">
    <property type="entry name" value="4-DIPHOSPHOCYTIDYL-2-C-METHYL-D-ERYTHRITOL KINASE, CHLOROPLASTIC"/>
    <property type="match status" value="1"/>
</dbReference>
<comment type="similarity">
    <text evidence="1 9">Belongs to the GHMP kinase family. IspE subfamily.</text>
</comment>
<dbReference type="InterPro" id="IPR006204">
    <property type="entry name" value="GHMP_kinase_N_dom"/>
</dbReference>
<evidence type="ECO:0000256" key="9">
    <source>
        <dbReference type="HAMAP-Rule" id="MF_00061"/>
    </source>
</evidence>
<keyword evidence="4 9" id="KW-0808">Transferase</keyword>
<dbReference type="Gene3D" id="3.30.230.10">
    <property type="match status" value="1"/>
</dbReference>
<dbReference type="PIRSF" id="PIRSF010376">
    <property type="entry name" value="IspE"/>
    <property type="match status" value="1"/>
</dbReference>
<feature type="active site" evidence="9">
    <location>
        <position position="135"/>
    </location>
</feature>
<dbReference type="Gene3D" id="3.30.70.890">
    <property type="entry name" value="GHMP kinase, C-terminal domain"/>
    <property type="match status" value="1"/>
</dbReference>